<reference evidence="2 3" key="1">
    <citation type="submission" date="2020-07" db="EMBL/GenBank/DDBJ databases">
        <title>Sequencing the genomes of 1000 actinobacteria strains.</title>
        <authorList>
            <person name="Klenk H.-P."/>
        </authorList>
    </citation>
    <scope>NUCLEOTIDE SEQUENCE [LARGE SCALE GENOMIC DNA]</scope>
    <source>
        <strain evidence="2 3">DSM 22083</strain>
    </source>
</reference>
<feature type="domain" description="ABM" evidence="1">
    <location>
        <begin position="9"/>
        <end position="98"/>
    </location>
</feature>
<dbReference type="InterPro" id="IPR011008">
    <property type="entry name" value="Dimeric_a/b-barrel"/>
</dbReference>
<dbReference type="Proteomes" id="UP000569914">
    <property type="component" value="Unassembled WGS sequence"/>
</dbReference>
<comment type="caution">
    <text evidence="2">The sequence shown here is derived from an EMBL/GenBank/DDBJ whole genome shotgun (WGS) entry which is preliminary data.</text>
</comment>
<dbReference type="InterPro" id="IPR007138">
    <property type="entry name" value="ABM_dom"/>
</dbReference>
<keyword evidence="3" id="KW-1185">Reference proteome</keyword>
<gene>
    <name evidence="2" type="ORF">BKA15_004438</name>
</gene>
<accession>A0A7Y9LAR2</accession>
<protein>
    <submittedName>
        <fullName evidence="2">Heme-degrading monooxygenase HmoA</fullName>
    </submittedName>
</protein>
<dbReference type="Gene3D" id="3.30.70.100">
    <property type="match status" value="1"/>
</dbReference>
<sequence>MTGTEGFRARIVFLLKVPLEYEYDFLDAYEQIRYEVARGVPGHLRDQVCRSATDPEQWMITSEWRDLDSFVAWEATEEHRELAAPLRRCFTEARSLRFEICAETSAQPAPEPATTTS</sequence>
<dbReference type="AlphaFoldDB" id="A0A7Y9LAR2"/>
<dbReference type="RefSeq" id="WP_179754370.1">
    <property type="nucleotide sequence ID" value="NZ_JACCBU010000001.1"/>
</dbReference>
<dbReference type="EMBL" id="JACCBU010000001">
    <property type="protein sequence ID" value="NYE73109.1"/>
    <property type="molecule type" value="Genomic_DNA"/>
</dbReference>
<evidence type="ECO:0000313" key="3">
    <source>
        <dbReference type="Proteomes" id="UP000569914"/>
    </source>
</evidence>
<evidence type="ECO:0000259" key="1">
    <source>
        <dbReference type="PROSITE" id="PS51725"/>
    </source>
</evidence>
<organism evidence="2 3">
    <name type="scientific">Microlunatus parietis</name>
    <dbReference type="NCBI Taxonomy" id="682979"/>
    <lineage>
        <taxon>Bacteria</taxon>
        <taxon>Bacillati</taxon>
        <taxon>Actinomycetota</taxon>
        <taxon>Actinomycetes</taxon>
        <taxon>Propionibacteriales</taxon>
        <taxon>Propionibacteriaceae</taxon>
        <taxon>Microlunatus</taxon>
    </lineage>
</organism>
<keyword evidence="2" id="KW-0560">Oxidoreductase</keyword>
<proteinExistence type="predicted"/>
<dbReference type="SUPFAM" id="SSF54909">
    <property type="entry name" value="Dimeric alpha+beta barrel"/>
    <property type="match status" value="1"/>
</dbReference>
<dbReference type="Pfam" id="PF03992">
    <property type="entry name" value="ABM"/>
    <property type="match status" value="1"/>
</dbReference>
<dbReference type="GO" id="GO:0004497">
    <property type="term" value="F:monooxygenase activity"/>
    <property type="evidence" value="ECO:0007669"/>
    <property type="project" value="UniProtKB-KW"/>
</dbReference>
<name>A0A7Y9LAR2_9ACTN</name>
<dbReference type="PROSITE" id="PS51725">
    <property type="entry name" value="ABM"/>
    <property type="match status" value="1"/>
</dbReference>
<evidence type="ECO:0000313" key="2">
    <source>
        <dbReference type="EMBL" id="NYE73109.1"/>
    </source>
</evidence>
<keyword evidence="2" id="KW-0503">Monooxygenase</keyword>